<dbReference type="Proteomes" id="UP000033995">
    <property type="component" value="Unassembled WGS sequence"/>
</dbReference>
<dbReference type="AlphaFoldDB" id="A0A0G0CWH2"/>
<gene>
    <name evidence="2" type="ORF">UR38_C0003G0137</name>
</gene>
<keyword evidence="1" id="KW-0812">Transmembrane</keyword>
<feature type="transmembrane region" description="Helical" evidence="1">
    <location>
        <begin position="20"/>
        <end position="46"/>
    </location>
</feature>
<evidence type="ECO:0000313" key="2">
    <source>
        <dbReference type="EMBL" id="KKP47732.1"/>
    </source>
</evidence>
<accession>A0A0G0CWH2</accession>
<evidence type="ECO:0000313" key="3">
    <source>
        <dbReference type="Proteomes" id="UP000033995"/>
    </source>
</evidence>
<name>A0A0G0CWH2_9BACT</name>
<reference evidence="2 3" key="1">
    <citation type="journal article" date="2015" name="Nature">
        <title>rRNA introns, odd ribosomes, and small enigmatic genomes across a large radiation of phyla.</title>
        <authorList>
            <person name="Brown C.T."/>
            <person name="Hug L.A."/>
            <person name="Thomas B.C."/>
            <person name="Sharon I."/>
            <person name="Castelle C.J."/>
            <person name="Singh A."/>
            <person name="Wilkins M.J."/>
            <person name="Williams K.H."/>
            <person name="Banfield J.F."/>
        </authorList>
    </citation>
    <scope>NUCLEOTIDE SEQUENCE [LARGE SCALE GENOMIC DNA]</scope>
</reference>
<organism evidence="2 3">
    <name type="scientific">Candidatus Woesebacteria bacterium GW2011_GWA2_33_28</name>
    <dbReference type="NCBI Taxonomy" id="1618561"/>
    <lineage>
        <taxon>Bacteria</taxon>
        <taxon>Candidatus Woeseibacteriota</taxon>
    </lineage>
</organism>
<comment type="caution">
    <text evidence="2">The sequence shown here is derived from an EMBL/GenBank/DDBJ whole genome shotgun (WGS) entry which is preliminary data.</text>
</comment>
<evidence type="ECO:0000256" key="1">
    <source>
        <dbReference type="SAM" id="Phobius"/>
    </source>
</evidence>
<keyword evidence="1" id="KW-1133">Transmembrane helix</keyword>
<sequence>MSSEHNLHISKEGVRFAVTSGVLIGAGVFFPPAFVLGVATGAVGFLRERGRLNDIKVKNFISKLQDPVEGREERKFLGLEE</sequence>
<keyword evidence="1" id="KW-0472">Membrane</keyword>
<protein>
    <submittedName>
        <fullName evidence="2">Uncharacterized protein</fullName>
    </submittedName>
</protein>
<proteinExistence type="predicted"/>
<dbReference type="EMBL" id="LBOZ01000003">
    <property type="protein sequence ID" value="KKP47732.1"/>
    <property type="molecule type" value="Genomic_DNA"/>
</dbReference>